<name>A0ABY5E3S0_9BACT</name>
<sequence length="74" mass="8307">MEILNDFILIDFMLKLLAVLVALGVLIVALRAFDKYTKVDFKNSFEGVRNDPKAFALYIGLRFIGVSILISSII</sequence>
<evidence type="ECO:0000313" key="3">
    <source>
        <dbReference type="Proteomes" id="UP001060012"/>
    </source>
</evidence>
<evidence type="ECO:0000313" key="2">
    <source>
        <dbReference type="EMBL" id="UTJ05381.1"/>
    </source>
</evidence>
<feature type="transmembrane region" description="Helical" evidence="1">
    <location>
        <begin position="54"/>
        <end position="73"/>
    </location>
</feature>
<keyword evidence="1" id="KW-0812">Transmembrane</keyword>
<accession>A0ABY5E3S0</accession>
<dbReference type="RefSeq" id="WP_254575562.1">
    <property type="nucleotide sequence ID" value="NZ_CP100595.1"/>
</dbReference>
<proteinExistence type="predicted"/>
<keyword evidence="1" id="KW-0472">Membrane</keyword>
<reference evidence="2" key="1">
    <citation type="submission" date="2022-07" db="EMBL/GenBank/DDBJ databases">
        <title>Arcobacter roscoffensis sp. nov., a marine bacterium isolated from coastal seawater collected from Roscoff, France.</title>
        <authorList>
            <person name="Pascual J."/>
            <person name="Lepeaux C."/>
            <person name="Methner A."/>
            <person name="Overmann J."/>
        </authorList>
    </citation>
    <scope>NUCLEOTIDE SEQUENCE</scope>
    <source>
        <strain evidence="2">ARW1-2F2</strain>
    </source>
</reference>
<evidence type="ECO:0008006" key="4">
    <source>
        <dbReference type="Google" id="ProtNLM"/>
    </source>
</evidence>
<organism evidence="2 3">
    <name type="scientific">Arcobacter roscoffensis</name>
    <dbReference type="NCBI Taxonomy" id="2961520"/>
    <lineage>
        <taxon>Bacteria</taxon>
        <taxon>Pseudomonadati</taxon>
        <taxon>Campylobacterota</taxon>
        <taxon>Epsilonproteobacteria</taxon>
        <taxon>Campylobacterales</taxon>
        <taxon>Arcobacteraceae</taxon>
        <taxon>Arcobacter</taxon>
    </lineage>
</organism>
<dbReference type="Proteomes" id="UP001060012">
    <property type="component" value="Chromosome"/>
</dbReference>
<keyword evidence="1" id="KW-1133">Transmembrane helix</keyword>
<gene>
    <name evidence="2" type="ORF">NJU99_08880</name>
</gene>
<dbReference type="EMBL" id="CP100595">
    <property type="protein sequence ID" value="UTJ05381.1"/>
    <property type="molecule type" value="Genomic_DNA"/>
</dbReference>
<feature type="transmembrane region" description="Helical" evidence="1">
    <location>
        <begin position="12"/>
        <end position="33"/>
    </location>
</feature>
<evidence type="ECO:0000256" key="1">
    <source>
        <dbReference type="SAM" id="Phobius"/>
    </source>
</evidence>
<protein>
    <recommendedName>
        <fullName evidence="4">DUF350 domain-containing protein</fullName>
    </recommendedName>
</protein>
<keyword evidence="3" id="KW-1185">Reference proteome</keyword>